<dbReference type="EMBL" id="JARKIK010000051">
    <property type="protein sequence ID" value="KAK8734363.1"/>
    <property type="molecule type" value="Genomic_DNA"/>
</dbReference>
<evidence type="ECO:0000313" key="2">
    <source>
        <dbReference type="Proteomes" id="UP001445076"/>
    </source>
</evidence>
<dbReference type="Proteomes" id="UP001445076">
    <property type="component" value="Unassembled WGS sequence"/>
</dbReference>
<protein>
    <submittedName>
        <fullName evidence="1">Uncharacterized protein</fullName>
    </submittedName>
</protein>
<sequence>MRNYIHSDSKECQAHYSCEKLHCIPFVECSLLKITSTSLPGAVQNLHNTYFYYPMTFYLFTGPMFSHVENELFTFYGDNVKKIHQIFFQCSNPGLEFLYVDKIFIIIITQKHIINLYGSYSFKLTSFLKKKSM</sequence>
<comment type="caution">
    <text evidence="1">The sequence shown here is derived from an EMBL/GenBank/DDBJ whole genome shotgun (WGS) entry which is preliminary data.</text>
</comment>
<reference evidence="1 2" key="1">
    <citation type="journal article" date="2024" name="BMC Genomics">
        <title>Genome assembly of redclaw crayfish (Cherax quadricarinatus) provides insights into its immune adaptation and hypoxia tolerance.</title>
        <authorList>
            <person name="Liu Z."/>
            <person name="Zheng J."/>
            <person name="Li H."/>
            <person name="Fang K."/>
            <person name="Wang S."/>
            <person name="He J."/>
            <person name="Zhou D."/>
            <person name="Weng S."/>
            <person name="Chi M."/>
            <person name="Gu Z."/>
            <person name="He J."/>
            <person name="Li F."/>
            <person name="Wang M."/>
        </authorList>
    </citation>
    <scope>NUCLEOTIDE SEQUENCE [LARGE SCALE GENOMIC DNA]</scope>
    <source>
        <strain evidence="1">ZL_2023a</strain>
    </source>
</reference>
<proteinExistence type="predicted"/>
<name>A0AAW0X4L8_CHEQU</name>
<evidence type="ECO:0000313" key="1">
    <source>
        <dbReference type="EMBL" id="KAK8734363.1"/>
    </source>
</evidence>
<accession>A0AAW0X4L8</accession>
<gene>
    <name evidence="1" type="ORF">OTU49_006149</name>
</gene>
<keyword evidence="2" id="KW-1185">Reference proteome</keyword>
<dbReference type="AlphaFoldDB" id="A0AAW0X4L8"/>
<organism evidence="1 2">
    <name type="scientific">Cherax quadricarinatus</name>
    <name type="common">Australian red claw crayfish</name>
    <dbReference type="NCBI Taxonomy" id="27406"/>
    <lineage>
        <taxon>Eukaryota</taxon>
        <taxon>Metazoa</taxon>
        <taxon>Ecdysozoa</taxon>
        <taxon>Arthropoda</taxon>
        <taxon>Crustacea</taxon>
        <taxon>Multicrustacea</taxon>
        <taxon>Malacostraca</taxon>
        <taxon>Eumalacostraca</taxon>
        <taxon>Eucarida</taxon>
        <taxon>Decapoda</taxon>
        <taxon>Pleocyemata</taxon>
        <taxon>Astacidea</taxon>
        <taxon>Parastacoidea</taxon>
        <taxon>Parastacidae</taxon>
        <taxon>Cherax</taxon>
    </lineage>
</organism>